<name>A0ACA9PFM4_9GLOM</name>
<dbReference type="Proteomes" id="UP000789920">
    <property type="component" value="Unassembled WGS sequence"/>
</dbReference>
<proteinExistence type="predicted"/>
<comment type="caution">
    <text evidence="1">The sequence shown here is derived from an EMBL/GenBank/DDBJ whole genome shotgun (WGS) entry which is preliminary data.</text>
</comment>
<organism evidence="1 2">
    <name type="scientific">Racocetra persica</name>
    <dbReference type="NCBI Taxonomy" id="160502"/>
    <lineage>
        <taxon>Eukaryota</taxon>
        <taxon>Fungi</taxon>
        <taxon>Fungi incertae sedis</taxon>
        <taxon>Mucoromycota</taxon>
        <taxon>Glomeromycotina</taxon>
        <taxon>Glomeromycetes</taxon>
        <taxon>Diversisporales</taxon>
        <taxon>Gigasporaceae</taxon>
        <taxon>Racocetra</taxon>
    </lineage>
</organism>
<keyword evidence="2" id="KW-1185">Reference proteome</keyword>
<evidence type="ECO:0000313" key="2">
    <source>
        <dbReference type="Proteomes" id="UP000789920"/>
    </source>
</evidence>
<protein>
    <submittedName>
        <fullName evidence="1">25461_t:CDS:1</fullName>
    </submittedName>
</protein>
<sequence>MRTAVSNDGLTRLSKQQVLEKLITTTVDIHTLARSITYYKLLLQFKVLLKQIRLDYNQYYYSEAENFLIKYLKISIPAQYDDALFVQNIDTFISHRNEEDILIFQKENTNTLTPHRDDGDTLTSQKETEEIYNNTSSASSEKINKNLFQ</sequence>
<evidence type="ECO:0000313" key="1">
    <source>
        <dbReference type="EMBL" id="CAG8707414.1"/>
    </source>
</evidence>
<accession>A0ACA9PFM4</accession>
<gene>
    <name evidence="1" type="ORF">RPERSI_LOCUS10314</name>
</gene>
<dbReference type="EMBL" id="CAJVQC010020348">
    <property type="protein sequence ID" value="CAG8707414.1"/>
    <property type="molecule type" value="Genomic_DNA"/>
</dbReference>
<reference evidence="1" key="1">
    <citation type="submission" date="2021-06" db="EMBL/GenBank/DDBJ databases">
        <authorList>
            <person name="Kallberg Y."/>
            <person name="Tangrot J."/>
            <person name="Rosling A."/>
        </authorList>
    </citation>
    <scope>NUCLEOTIDE SEQUENCE</scope>
    <source>
        <strain evidence="1">MA461A</strain>
    </source>
</reference>